<organism evidence="1 2">
    <name type="scientific">Paramecium bursaria Chlorella virus IL3A</name>
    <name type="common">PBCV-IL3A</name>
    <dbReference type="NCBI Taxonomy" id="46019"/>
    <lineage>
        <taxon>Viruses</taxon>
        <taxon>Varidnaviria</taxon>
        <taxon>Bamfordvirae</taxon>
        <taxon>Nucleocytoviricota</taxon>
        <taxon>Megaviricetes</taxon>
        <taxon>Algavirales</taxon>
        <taxon>Phycodnaviridae</taxon>
        <taxon>Chlorovirus</taxon>
        <taxon>Chlorovirus illinoense</taxon>
    </lineage>
</organism>
<protein>
    <submittedName>
        <fullName evidence="1">Uncharacterized protein</fullName>
    </submittedName>
</protein>
<name>M1HPR5_PBCVI</name>
<evidence type="ECO:0000313" key="2">
    <source>
        <dbReference type="Proteomes" id="UP000247091"/>
    </source>
</evidence>
<dbReference type="Proteomes" id="UP000247091">
    <property type="component" value="Segment"/>
</dbReference>
<accession>M1HPR5</accession>
<reference evidence="1 2" key="1">
    <citation type="submission" date="2012-10" db="EMBL/GenBank/DDBJ databases">
        <title>Towards defining the chloroviruses: a genomic journey through a genus of large DNA viruses.</title>
        <authorList>
            <person name="Jeanniard A."/>
            <person name="Dunigan D.D."/>
            <person name="Gurnon J.R."/>
            <person name="Agarkova I."/>
            <person name="Kang M."/>
            <person name="Vitek J."/>
            <person name="Duncan G."/>
            <person name="McClung O.W."/>
            <person name="Larsen M."/>
            <person name="Claverie J.-M."/>
            <person name="Van Etten J.L."/>
            <person name="Blanc G."/>
        </authorList>
    </citation>
    <scope>NUCLEOTIDE SEQUENCE [LARGE SCALE GENOMIC DNA]</scope>
</reference>
<proteinExistence type="predicted"/>
<dbReference type="EMBL" id="JX997169">
    <property type="protein sequence ID" value="AGE53867.1"/>
    <property type="molecule type" value="Genomic_DNA"/>
</dbReference>
<gene>
    <name evidence="1" type="primary">IL-3A_342R</name>
    <name evidence="1" type="ORF">PBCVIL3A_342R</name>
</gene>
<sequence>MYDELERLLEDEQTFDNRLRIIEKGTNVEKKEEYLRILSKIRKDIHEITRHIQYSENYLLDRRILGIKI</sequence>
<evidence type="ECO:0000313" key="1">
    <source>
        <dbReference type="EMBL" id="AGE53867.1"/>
    </source>
</evidence>
<organismHost>
    <name type="scientific">Chlorella</name>
    <dbReference type="NCBI Taxonomy" id="3071"/>
</organismHost>